<organism evidence="1">
    <name type="scientific">Arundo donax</name>
    <name type="common">Giant reed</name>
    <name type="synonym">Donax arundinaceus</name>
    <dbReference type="NCBI Taxonomy" id="35708"/>
    <lineage>
        <taxon>Eukaryota</taxon>
        <taxon>Viridiplantae</taxon>
        <taxon>Streptophyta</taxon>
        <taxon>Embryophyta</taxon>
        <taxon>Tracheophyta</taxon>
        <taxon>Spermatophyta</taxon>
        <taxon>Magnoliopsida</taxon>
        <taxon>Liliopsida</taxon>
        <taxon>Poales</taxon>
        <taxon>Poaceae</taxon>
        <taxon>PACMAD clade</taxon>
        <taxon>Arundinoideae</taxon>
        <taxon>Arundineae</taxon>
        <taxon>Arundo</taxon>
    </lineage>
</organism>
<reference evidence="1" key="2">
    <citation type="journal article" date="2015" name="Data Brief">
        <title>Shoot transcriptome of the giant reed, Arundo donax.</title>
        <authorList>
            <person name="Barrero R.A."/>
            <person name="Guerrero F.D."/>
            <person name="Moolhuijzen P."/>
            <person name="Goolsby J.A."/>
            <person name="Tidwell J."/>
            <person name="Bellgard S.E."/>
            <person name="Bellgard M.I."/>
        </authorList>
    </citation>
    <scope>NUCLEOTIDE SEQUENCE</scope>
    <source>
        <tissue evidence="1">Shoot tissue taken approximately 20 cm above the soil surface</tissue>
    </source>
</reference>
<name>A0A0A9HI46_ARUDO</name>
<dbReference type="AlphaFoldDB" id="A0A0A9HI46"/>
<sequence>MKKIVWVALEKKYDNNRGSLRSNGVPSWCPWRRATAPSRQRRPASSETLAASPPPWLVAATCQD</sequence>
<reference evidence="1" key="1">
    <citation type="submission" date="2014-09" db="EMBL/GenBank/DDBJ databases">
        <authorList>
            <person name="Magalhaes I.L.F."/>
            <person name="Oliveira U."/>
            <person name="Santos F.R."/>
            <person name="Vidigal T.H.D.A."/>
            <person name="Brescovit A.D."/>
            <person name="Santos A.J."/>
        </authorList>
    </citation>
    <scope>NUCLEOTIDE SEQUENCE</scope>
    <source>
        <tissue evidence="1">Shoot tissue taken approximately 20 cm above the soil surface</tissue>
    </source>
</reference>
<accession>A0A0A9HI46</accession>
<dbReference type="EMBL" id="GBRH01162407">
    <property type="protein sequence ID" value="JAE35489.1"/>
    <property type="molecule type" value="Transcribed_RNA"/>
</dbReference>
<evidence type="ECO:0000313" key="1">
    <source>
        <dbReference type="EMBL" id="JAE35489.1"/>
    </source>
</evidence>
<proteinExistence type="predicted"/>
<protein>
    <submittedName>
        <fullName evidence="1">Uncharacterized protein</fullName>
    </submittedName>
</protein>